<keyword evidence="3" id="KW-1185">Reference proteome</keyword>
<protein>
    <submittedName>
        <fullName evidence="2">Uncharacterized protein</fullName>
    </submittedName>
</protein>
<proteinExistence type="predicted"/>
<name>A0A5C3NXY4_9APHY</name>
<organism evidence="2 3">
    <name type="scientific">Polyporus arcularius HHB13444</name>
    <dbReference type="NCBI Taxonomy" id="1314778"/>
    <lineage>
        <taxon>Eukaryota</taxon>
        <taxon>Fungi</taxon>
        <taxon>Dikarya</taxon>
        <taxon>Basidiomycota</taxon>
        <taxon>Agaricomycotina</taxon>
        <taxon>Agaricomycetes</taxon>
        <taxon>Polyporales</taxon>
        <taxon>Polyporaceae</taxon>
        <taxon>Polyporus</taxon>
    </lineage>
</organism>
<feature type="region of interest" description="Disordered" evidence="1">
    <location>
        <begin position="50"/>
        <end position="100"/>
    </location>
</feature>
<gene>
    <name evidence="2" type="ORF">K466DRAFT_590612</name>
</gene>
<dbReference type="Proteomes" id="UP000308197">
    <property type="component" value="Unassembled WGS sequence"/>
</dbReference>
<sequence length="119" mass="12557">MPPDLFSDSPPAAACSLHFPLSHRHAPRGVPSQLPAPGSRTLLEHHPFARIPAPSGTLSPAPGVPAHLFPRTHPTRSPGGLVNRSQVPRRPIPSRPPRRRVLRGCGCLSAVPTAHAAAP</sequence>
<evidence type="ECO:0000256" key="1">
    <source>
        <dbReference type="SAM" id="MobiDB-lite"/>
    </source>
</evidence>
<dbReference type="AlphaFoldDB" id="A0A5C3NXY4"/>
<evidence type="ECO:0000313" key="3">
    <source>
        <dbReference type="Proteomes" id="UP000308197"/>
    </source>
</evidence>
<dbReference type="EMBL" id="ML211499">
    <property type="protein sequence ID" value="TFK82306.1"/>
    <property type="molecule type" value="Genomic_DNA"/>
</dbReference>
<dbReference type="InParanoid" id="A0A5C3NXY4"/>
<accession>A0A5C3NXY4</accession>
<reference evidence="2 3" key="1">
    <citation type="journal article" date="2019" name="Nat. Ecol. Evol.">
        <title>Megaphylogeny resolves global patterns of mushroom evolution.</title>
        <authorList>
            <person name="Varga T."/>
            <person name="Krizsan K."/>
            <person name="Foldi C."/>
            <person name="Dima B."/>
            <person name="Sanchez-Garcia M."/>
            <person name="Sanchez-Ramirez S."/>
            <person name="Szollosi G.J."/>
            <person name="Szarkandi J.G."/>
            <person name="Papp V."/>
            <person name="Albert L."/>
            <person name="Andreopoulos W."/>
            <person name="Angelini C."/>
            <person name="Antonin V."/>
            <person name="Barry K.W."/>
            <person name="Bougher N.L."/>
            <person name="Buchanan P."/>
            <person name="Buyck B."/>
            <person name="Bense V."/>
            <person name="Catcheside P."/>
            <person name="Chovatia M."/>
            <person name="Cooper J."/>
            <person name="Damon W."/>
            <person name="Desjardin D."/>
            <person name="Finy P."/>
            <person name="Geml J."/>
            <person name="Haridas S."/>
            <person name="Hughes K."/>
            <person name="Justo A."/>
            <person name="Karasinski D."/>
            <person name="Kautmanova I."/>
            <person name="Kiss B."/>
            <person name="Kocsube S."/>
            <person name="Kotiranta H."/>
            <person name="LaButti K.M."/>
            <person name="Lechner B.E."/>
            <person name="Liimatainen K."/>
            <person name="Lipzen A."/>
            <person name="Lukacs Z."/>
            <person name="Mihaltcheva S."/>
            <person name="Morgado L.N."/>
            <person name="Niskanen T."/>
            <person name="Noordeloos M.E."/>
            <person name="Ohm R.A."/>
            <person name="Ortiz-Santana B."/>
            <person name="Ovrebo C."/>
            <person name="Racz N."/>
            <person name="Riley R."/>
            <person name="Savchenko A."/>
            <person name="Shiryaev A."/>
            <person name="Soop K."/>
            <person name="Spirin V."/>
            <person name="Szebenyi C."/>
            <person name="Tomsovsky M."/>
            <person name="Tulloss R.E."/>
            <person name="Uehling J."/>
            <person name="Grigoriev I.V."/>
            <person name="Vagvolgyi C."/>
            <person name="Papp T."/>
            <person name="Martin F.M."/>
            <person name="Miettinen O."/>
            <person name="Hibbett D.S."/>
            <person name="Nagy L.G."/>
        </authorList>
    </citation>
    <scope>NUCLEOTIDE SEQUENCE [LARGE SCALE GENOMIC DNA]</scope>
    <source>
        <strain evidence="2 3">HHB13444</strain>
    </source>
</reference>
<evidence type="ECO:0000313" key="2">
    <source>
        <dbReference type="EMBL" id="TFK82306.1"/>
    </source>
</evidence>